<accession>A0ACB7IID7</accession>
<evidence type="ECO:0000313" key="1">
    <source>
        <dbReference type="EMBL" id="KAG9218007.1"/>
    </source>
</evidence>
<name>A0ACB7IID7_PLECO</name>
<reference evidence="1 2" key="1">
    <citation type="journal article" date="2021" name="Appl. Environ. Microbiol.">
        <title>Genetic linkage and physical mapping for an oyster mushroom Pleurotus cornucopiae and QTL analysis for the trait cap color.</title>
        <authorList>
            <person name="Zhang Y."/>
            <person name="Gao W."/>
            <person name="Sonnenberg A."/>
            <person name="Chen Q."/>
            <person name="Zhang J."/>
            <person name="Huang C."/>
        </authorList>
    </citation>
    <scope>NUCLEOTIDE SEQUENCE [LARGE SCALE GENOMIC DNA]</scope>
    <source>
        <strain evidence="1">CCMSSC00406</strain>
    </source>
</reference>
<keyword evidence="2" id="KW-1185">Reference proteome</keyword>
<comment type="caution">
    <text evidence="1">The sequence shown here is derived from an EMBL/GenBank/DDBJ whole genome shotgun (WGS) entry which is preliminary data.</text>
</comment>
<proteinExistence type="predicted"/>
<gene>
    <name evidence="1" type="ORF">CCMSSC00406_0008784</name>
</gene>
<organism evidence="1 2">
    <name type="scientific">Pleurotus cornucopiae</name>
    <name type="common">Cornucopia mushroom</name>
    <dbReference type="NCBI Taxonomy" id="5321"/>
    <lineage>
        <taxon>Eukaryota</taxon>
        <taxon>Fungi</taxon>
        <taxon>Dikarya</taxon>
        <taxon>Basidiomycota</taxon>
        <taxon>Agaricomycotina</taxon>
        <taxon>Agaricomycetes</taxon>
        <taxon>Agaricomycetidae</taxon>
        <taxon>Agaricales</taxon>
        <taxon>Pleurotineae</taxon>
        <taxon>Pleurotaceae</taxon>
        <taxon>Pleurotus</taxon>
    </lineage>
</organism>
<dbReference type="EMBL" id="WQMT02000010">
    <property type="protein sequence ID" value="KAG9218007.1"/>
    <property type="molecule type" value="Genomic_DNA"/>
</dbReference>
<sequence length="544" mass="60849">MDFLNTIGLEGVKVGLQDIIDKDGHRISRALATDSEWLHRPSASATSSESAFEALIRKLILQHGDGEYGNLPLRYECLSFFKRQFPARLDQTGGFRSHYSFPPRALLNHLYTPSQLNQFKPLPVEEHTALLSCLGQQRDVLTEVIFPLIRNRDWFHNPEKRGTQTLSYLIDDYRSRTGFTDPRDRIYGMLGLACDVGTLGIEVDYAKAWEDVYTDAFKRTIINGDGSDWKVDSVLSMVRFPKTNDLLPSWVPDLNVTHSIATQSVTTLLQANTTQPFAAAASTTHLPPSASSDPPPHILTCRGITVDSVHRVGRQWEWKEEDGEQGLLGAFLHCSDIATYIESTPTTPNHPHAASPARRAEGVWRIPVIDHEYIDASIGTSRRCTAASFQAYNDVNNMHLWANALMPGQDIADVVPLNDEQQDELERVSEHEREAKAQQMRVERLPVMPISANLYFSRMNVMQYRRPFVGKGGFVSLGPSGMDVGDLVCVLYGARVPFVLRPVKGKGQDSEGRKYTLVGECYCDGIMDGEALKMGLEEEVIKIV</sequence>
<evidence type="ECO:0000313" key="2">
    <source>
        <dbReference type="Proteomes" id="UP000824881"/>
    </source>
</evidence>
<protein>
    <submittedName>
        <fullName evidence="1">Uncharacterized protein</fullName>
    </submittedName>
</protein>
<dbReference type="Proteomes" id="UP000824881">
    <property type="component" value="Unassembled WGS sequence"/>
</dbReference>